<gene>
    <name evidence="1" type="ORF">FHP24_22225</name>
</gene>
<dbReference type="EMBL" id="VDMN01000006">
    <property type="protein sequence ID" value="TNM61265.1"/>
    <property type="molecule type" value="Genomic_DNA"/>
</dbReference>
<dbReference type="InterPro" id="IPR045499">
    <property type="entry name" value="DUF6492"/>
</dbReference>
<evidence type="ECO:0008006" key="3">
    <source>
        <dbReference type="Google" id="ProtNLM"/>
    </source>
</evidence>
<sequence length="295" mass="33320">MTATVSLVTPTYFRDFESCRLLCDSIDAFVTGYDRHYLLVADSDLELFSQLGNEKRLVLPDSVLLPDTLHALPGFLKWKNRQYYWAPGIGLPVYGWHVQQLRKLAMALLQSCERIMCIDSDNCFVRPFDAGRIAGDLLSPLCADLGGVNETRPNHVIWQKNAYRLIDAREPPLPGDDYIGQMIVWDRESLSTIVDRIESVTGLPWWKALCKARDFSEYILYGVGVANNPSLMGRHRIIEQSLCATYWSGPALDEAGIGELIDGMGDNQYAIAIQSHTLTEPSLIRRIALTRNLRR</sequence>
<dbReference type="Proteomes" id="UP000311605">
    <property type="component" value="Unassembled WGS sequence"/>
</dbReference>
<dbReference type="AlphaFoldDB" id="A0A5C4XCP5"/>
<protein>
    <recommendedName>
        <fullName evidence="3">Glycosyl transferase</fullName>
    </recommendedName>
</protein>
<comment type="caution">
    <text evidence="1">The sequence shown here is derived from an EMBL/GenBank/DDBJ whole genome shotgun (WGS) entry which is preliminary data.</text>
</comment>
<keyword evidence="2" id="KW-1185">Reference proteome</keyword>
<proteinExistence type="predicted"/>
<dbReference type="RefSeq" id="WP_139678434.1">
    <property type="nucleotide sequence ID" value="NZ_VDMN01000006.1"/>
</dbReference>
<dbReference type="OrthoDB" id="571298at2"/>
<name>A0A5C4XCP5_9HYPH</name>
<evidence type="ECO:0000313" key="1">
    <source>
        <dbReference type="EMBL" id="TNM61265.1"/>
    </source>
</evidence>
<evidence type="ECO:0000313" key="2">
    <source>
        <dbReference type="Proteomes" id="UP000311605"/>
    </source>
</evidence>
<organism evidence="1 2">
    <name type="scientific">Aliirhizobium smilacinae</name>
    <dbReference type="NCBI Taxonomy" id="1395944"/>
    <lineage>
        <taxon>Bacteria</taxon>
        <taxon>Pseudomonadati</taxon>
        <taxon>Pseudomonadota</taxon>
        <taxon>Alphaproteobacteria</taxon>
        <taxon>Hyphomicrobiales</taxon>
        <taxon>Rhizobiaceae</taxon>
        <taxon>Aliirhizobium</taxon>
    </lineage>
</organism>
<accession>A0A5C4XCP5</accession>
<reference evidence="1 2" key="1">
    <citation type="submission" date="2019-06" db="EMBL/GenBank/DDBJ databases">
        <title>The draft genome of Rhizobium smilacinae PTYR-5.</title>
        <authorList>
            <person name="Liu L."/>
            <person name="Li L."/>
            <person name="Zhang X."/>
        </authorList>
    </citation>
    <scope>NUCLEOTIDE SEQUENCE [LARGE SCALE GENOMIC DNA]</scope>
    <source>
        <strain evidence="1 2">PTYR-5</strain>
    </source>
</reference>
<dbReference type="Pfam" id="PF20102">
    <property type="entry name" value="DUF6492"/>
    <property type="match status" value="1"/>
</dbReference>